<sequence>MPTPVVPHSGREGAEPCEAQQEAPRTWNAGQNSLLTTPHITGVQQVAGWRHGSQSPEEPSSGALLLRLRLRLRLQLQLLLQGDHPGFAAAKLMAKEVQAALSPTVPSARVREHLSLYITDKEKVALAFPTSGKGTSNASQNFGSLVRSAGPLIYPRELVEARTFQYRSSFYSSCAPFHSSCGPAYGACGPAHSSCVHGHSSSFTDSRAGAPRGRSAPPSSRRHLLLTQAFGSRLSRPAPPPACGGGDTAGDVARARPMGLALGLALALALARAKPTVRKERVLRPDSELGARPPEDNGSFQYDHEAFLGREDARGFDQLSPEESRARLGKIVDRIDSDGDGFVTTEELKVWIKRVQKRYIYDNVAKVWKDYDRDKDGKISWEEYKQATYGYYLGNPEELQDSSDHHTFKKMLPRDERRFKAADLDGDLTATREEFTAFLHPEEFEHMKEIVVLETLEDIDKNGDGFVDQDEYIADMFSHEDGGPEPDWVLSEREQFGEFRDLNKDGKLDRDEIRHWILPQDYDHAQAEARHLLYESDKNKDEKLTKEEILDNWNMFVGSQATNYGEDLTKSHDEL</sequence>
<evidence type="ECO:0000313" key="14">
    <source>
        <dbReference type="Proteomes" id="UP000515203"/>
    </source>
</evidence>
<feature type="region of interest" description="Disordered" evidence="12">
    <location>
        <begin position="199"/>
        <end position="222"/>
    </location>
</feature>
<comment type="subcellular location">
    <subcellularLocation>
        <location evidence="1">Endoplasmic reticulum lumen</location>
    </subcellularLocation>
</comment>
<name>A0A6P3VC25_OCTDE</name>
<evidence type="ECO:0000256" key="11">
    <source>
        <dbReference type="ARBA" id="ARBA00072698"/>
    </source>
</evidence>
<dbReference type="InParanoid" id="A0A6P3VC25"/>
<evidence type="ECO:0000256" key="9">
    <source>
        <dbReference type="ARBA" id="ARBA00023180"/>
    </source>
</evidence>
<feature type="domain" description="EF-hand" evidence="13">
    <location>
        <begin position="359"/>
        <end position="394"/>
    </location>
</feature>
<keyword evidence="4" id="KW-0479">Metal-binding</keyword>
<dbReference type="FunFam" id="1.10.238.10:FF:000109">
    <property type="entry name" value="calumenin isoform X2"/>
    <property type="match status" value="1"/>
</dbReference>
<dbReference type="GeneID" id="101580377"/>
<evidence type="ECO:0000256" key="3">
    <source>
        <dbReference type="ARBA" id="ARBA00022553"/>
    </source>
</evidence>
<keyword evidence="3" id="KW-0597">Phosphoprotein</keyword>
<dbReference type="GO" id="GO:0005509">
    <property type="term" value="F:calcium ion binding"/>
    <property type="evidence" value="ECO:0007669"/>
    <property type="project" value="InterPro"/>
</dbReference>
<evidence type="ECO:0000256" key="5">
    <source>
        <dbReference type="ARBA" id="ARBA00022729"/>
    </source>
</evidence>
<evidence type="ECO:0000256" key="4">
    <source>
        <dbReference type="ARBA" id="ARBA00022723"/>
    </source>
</evidence>
<dbReference type="Pfam" id="PF13499">
    <property type="entry name" value="EF-hand_7"/>
    <property type="match status" value="1"/>
</dbReference>
<comment type="similarity">
    <text evidence="2">Belongs to the CREC family.</text>
</comment>
<keyword evidence="9" id="KW-0325">Glycoprotein</keyword>
<dbReference type="InterPro" id="IPR002048">
    <property type="entry name" value="EF_hand_dom"/>
</dbReference>
<dbReference type="InterPro" id="IPR011992">
    <property type="entry name" value="EF-hand-dom_pair"/>
</dbReference>
<dbReference type="InterPro" id="IPR018247">
    <property type="entry name" value="EF_Hand_1_Ca_BS"/>
</dbReference>
<organism evidence="14 15">
    <name type="scientific">Octodon degus</name>
    <name type="common">Degu</name>
    <name type="synonym">Sciurus degus</name>
    <dbReference type="NCBI Taxonomy" id="10160"/>
    <lineage>
        <taxon>Eukaryota</taxon>
        <taxon>Metazoa</taxon>
        <taxon>Chordata</taxon>
        <taxon>Craniata</taxon>
        <taxon>Vertebrata</taxon>
        <taxon>Euteleostomi</taxon>
        <taxon>Mammalia</taxon>
        <taxon>Eutheria</taxon>
        <taxon>Euarchontoglires</taxon>
        <taxon>Glires</taxon>
        <taxon>Rodentia</taxon>
        <taxon>Hystricomorpha</taxon>
        <taxon>Octodontidae</taxon>
        <taxon>Octodon</taxon>
    </lineage>
</organism>
<feature type="domain" description="EF-hand" evidence="13">
    <location>
        <begin position="410"/>
        <end position="445"/>
    </location>
</feature>
<keyword evidence="5" id="KW-0732">Signal</keyword>
<dbReference type="FunCoup" id="A0A6P3VC25">
    <property type="interactions" value="1756"/>
</dbReference>
<evidence type="ECO:0000259" key="13">
    <source>
        <dbReference type="PROSITE" id="PS50222"/>
    </source>
</evidence>
<reference evidence="15" key="1">
    <citation type="submission" date="2025-08" db="UniProtKB">
        <authorList>
            <consortium name="RefSeq"/>
        </authorList>
    </citation>
    <scope>IDENTIFICATION</scope>
</reference>
<dbReference type="SMART" id="SM00054">
    <property type="entry name" value="EFh"/>
    <property type="match status" value="4"/>
</dbReference>
<evidence type="ECO:0000256" key="2">
    <source>
        <dbReference type="ARBA" id="ARBA00006431"/>
    </source>
</evidence>
<evidence type="ECO:0000256" key="10">
    <source>
        <dbReference type="ARBA" id="ARBA00058209"/>
    </source>
</evidence>
<protein>
    <recommendedName>
        <fullName evidence="11">Reticulocalbin-1</fullName>
    </recommendedName>
</protein>
<keyword evidence="14" id="KW-1185">Reference proteome</keyword>
<dbReference type="PROSITE" id="PS50222">
    <property type="entry name" value="EF_HAND_2"/>
    <property type="match status" value="4"/>
</dbReference>
<keyword evidence="6" id="KW-0677">Repeat</keyword>
<feature type="compositionally biased region" description="Low complexity" evidence="12">
    <location>
        <begin position="206"/>
        <end position="219"/>
    </location>
</feature>
<dbReference type="OrthoDB" id="293868at2759"/>
<keyword evidence="7" id="KW-0256">Endoplasmic reticulum</keyword>
<dbReference type="PANTHER" id="PTHR10827:SF17">
    <property type="entry name" value="RETICULOCALBIN-1"/>
    <property type="match status" value="1"/>
</dbReference>
<dbReference type="CTD" id="5954"/>
<dbReference type="InterPro" id="IPR027241">
    <property type="entry name" value="Rcn1"/>
</dbReference>
<dbReference type="RefSeq" id="XP_012371603.1">
    <property type="nucleotide sequence ID" value="XM_012516149.2"/>
</dbReference>
<dbReference type="Gene3D" id="1.10.238.10">
    <property type="entry name" value="EF-hand"/>
    <property type="match status" value="3"/>
</dbReference>
<proteinExistence type="inferred from homology"/>
<gene>
    <name evidence="15" type="primary">Rcn1</name>
</gene>
<dbReference type="GO" id="GO:0005788">
    <property type="term" value="C:endoplasmic reticulum lumen"/>
    <property type="evidence" value="ECO:0007669"/>
    <property type="project" value="UniProtKB-SubCell"/>
</dbReference>
<dbReference type="FunFam" id="1.10.238.10:FF:000250">
    <property type="entry name" value="reticulocalbin-1"/>
    <property type="match status" value="1"/>
</dbReference>
<evidence type="ECO:0000313" key="15">
    <source>
        <dbReference type="RefSeq" id="XP_012371603.1"/>
    </source>
</evidence>
<feature type="region of interest" description="Disordered" evidence="12">
    <location>
        <begin position="1"/>
        <end position="21"/>
    </location>
</feature>
<evidence type="ECO:0000256" key="1">
    <source>
        <dbReference type="ARBA" id="ARBA00004319"/>
    </source>
</evidence>
<dbReference type="Proteomes" id="UP000515203">
    <property type="component" value="Unplaced"/>
</dbReference>
<evidence type="ECO:0000256" key="6">
    <source>
        <dbReference type="ARBA" id="ARBA00022737"/>
    </source>
</evidence>
<dbReference type="FunFam" id="1.10.238.10:FF:000314">
    <property type="entry name" value="Reticulocalbin 1"/>
    <property type="match status" value="1"/>
</dbReference>
<evidence type="ECO:0000256" key="8">
    <source>
        <dbReference type="ARBA" id="ARBA00022837"/>
    </source>
</evidence>
<dbReference type="Pfam" id="PF13202">
    <property type="entry name" value="EF-hand_5"/>
    <property type="match status" value="2"/>
</dbReference>
<evidence type="ECO:0000256" key="7">
    <source>
        <dbReference type="ARBA" id="ARBA00022824"/>
    </source>
</evidence>
<feature type="domain" description="EF-hand" evidence="13">
    <location>
        <begin position="323"/>
        <end position="358"/>
    </location>
</feature>
<dbReference type="PANTHER" id="PTHR10827">
    <property type="entry name" value="RETICULOCALBIN"/>
    <property type="match status" value="1"/>
</dbReference>
<dbReference type="AlphaFoldDB" id="A0A6P3VC25"/>
<keyword evidence="8" id="KW-0106">Calcium</keyword>
<comment type="function">
    <text evidence="10">May regulate calcium-dependent activities in the endoplasmic reticulum lumen or post-ER compartment.</text>
</comment>
<accession>A0A6P3VC25</accession>
<dbReference type="PROSITE" id="PS00018">
    <property type="entry name" value="EF_HAND_1"/>
    <property type="match status" value="4"/>
</dbReference>
<evidence type="ECO:0000256" key="12">
    <source>
        <dbReference type="SAM" id="MobiDB-lite"/>
    </source>
</evidence>
<feature type="domain" description="EF-hand" evidence="13">
    <location>
        <begin position="447"/>
        <end position="482"/>
    </location>
</feature>
<dbReference type="CDD" id="cd16229">
    <property type="entry name" value="EFh_CREC_RCN1"/>
    <property type="match status" value="1"/>
</dbReference>
<dbReference type="SUPFAM" id="SSF47473">
    <property type="entry name" value="EF-hand"/>
    <property type="match status" value="2"/>
</dbReference>